<evidence type="ECO:0000313" key="5">
    <source>
        <dbReference type="Proteomes" id="UP000051181"/>
    </source>
</evidence>
<dbReference type="Gene3D" id="1.10.10.10">
    <property type="entry name" value="Winged helix-like DNA-binding domain superfamily/Winged helix DNA-binding domain"/>
    <property type="match status" value="1"/>
</dbReference>
<dbReference type="PANTHER" id="PTHR18964:SF149">
    <property type="entry name" value="BIFUNCTIONAL UDP-N-ACETYLGLUCOSAMINE 2-EPIMERASE_N-ACETYLMANNOSAMINE KINASE"/>
    <property type="match status" value="1"/>
</dbReference>
<gene>
    <name evidence="4" type="ORF">FD22_GL002404</name>
</gene>
<accession>A0A0R1F4E2</accession>
<dbReference type="SUPFAM" id="SSF53067">
    <property type="entry name" value="Actin-like ATPase domain"/>
    <property type="match status" value="1"/>
</dbReference>
<organism evidence="4 5">
    <name type="scientific">Loigolactobacillus coryniformis subsp. coryniformis KCTC 3167 = DSM 20001</name>
    <dbReference type="NCBI Taxonomy" id="913848"/>
    <lineage>
        <taxon>Bacteria</taxon>
        <taxon>Bacillati</taxon>
        <taxon>Bacillota</taxon>
        <taxon>Bacilli</taxon>
        <taxon>Lactobacillales</taxon>
        <taxon>Lactobacillaceae</taxon>
        <taxon>Loigolactobacillus</taxon>
    </lineage>
</organism>
<dbReference type="SUPFAM" id="SSF46785">
    <property type="entry name" value="Winged helix' DNA-binding domain"/>
    <property type="match status" value="1"/>
</dbReference>
<dbReference type="eggNOG" id="COG1940">
    <property type="taxonomic scope" value="Bacteria"/>
</dbReference>
<dbReference type="PATRIC" id="fig|913848.6.peg.2453"/>
<evidence type="ECO:0000256" key="3">
    <source>
        <dbReference type="ARBA" id="ARBA00022629"/>
    </source>
</evidence>
<evidence type="ECO:0000256" key="2">
    <source>
        <dbReference type="ARBA" id="ARBA00006479"/>
    </source>
</evidence>
<name>A0A0R1F4E2_9LACO</name>
<dbReference type="Pfam" id="PF13412">
    <property type="entry name" value="HTH_24"/>
    <property type="match status" value="1"/>
</dbReference>
<dbReference type="GO" id="GO:0042732">
    <property type="term" value="P:D-xylose metabolic process"/>
    <property type="evidence" value="ECO:0007669"/>
    <property type="project" value="UniProtKB-KW"/>
</dbReference>
<keyword evidence="3" id="KW-0859">Xylose metabolism</keyword>
<evidence type="ECO:0000313" key="4">
    <source>
        <dbReference type="EMBL" id="KRK14449.1"/>
    </source>
</evidence>
<dbReference type="EMBL" id="AZCN01000082">
    <property type="protein sequence ID" value="KRK14449.1"/>
    <property type="molecule type" value="Genomic_DNA"/>
</dbReference>
<dbReference type="Proteomes" id="UP000051181">
    <property type="component" value="Unassembled WGS sequence"/>
</dbReference>
<dbReference type="Pfam" id="PF00480">
    <property type="entry name" value="ROK"/>
    <property type="match status" value="1"/>
</dbReference>
<dbReference type="CDD" id="cd23763">
    <property type="entry name" value="ASKHA_ATPase_ROK"/>
    <property type="match status" value="1"/>
</dbReference>
<dbReference type="PANTHER" id="PTHR18964">
    <property type="entry name" value="ROK (REPRESSOR, ORF, KINASE) FAMILY"/>
    <property type="match status" value="1"/>
</dbReference>
<proteinExistence type="inferred from homology"/>
<dbReference type="InterPro" id="IPR043129">
    <property type="entry name" value="ATPase_NBD"/>
</dbReference>
<comment type="similarity">
    <text evidence="2">Belongs to the ROK (NagC/XylR) family.</text>
</comment>
<comment type="caution">
    <text evidence="4">The sequence shown here is derived from an EMBL/GenBank/DDBJ whole genome shotgun (WGS) entry which is preliminary data.</text>
</comment>
<dbReference type="AlphaFoldDB" id="A0A0R1F4E2"/>
<dbReference type="Gene3D" id="3.30.420.40">
    <property type="match status" value="2"/>
</dbReference>
<dbReference type="InterPro" id="IPR000600">
    <property type="entry name" value="ROK"/>
</dbReference>
<evidence type="ECO:0000256" key="1">
    <source>
        <dbReference type="ARBA" id="ARBA00002486"/>
    </source>
</evidence>
<sequence length="418" mass="47493">MRSSDMITNSKKRVKRENQLRIIKLLQCKKKMSRKQIASMLQLTPASITQLTSDMIEAGILQEVGTIEGRKTTSGPREILLNINENYKYLLGIDIEIDNVSLGLVTLAGRSIIKRSFKFNLKSLSQDSLPTLVKKVKSRILQVLNKKQLEFRDVLYCGIGMVGREYYYQSRGLAIPPMLHLKNELIKLLSKEIAIPMYLENNVRALAIAESNFHQHEATSFLFIKVGPGIGSAIVLDNQLYYGERGRAGEIGSSIVTSFYPNSNQKEDIFLEDIISLDFIKVELSQKWTKQQYPLLYAKTAGKLDEMTINDVYYALANKEANLIALYQTKMHILASRIIDYTDLLDLKMVYLFFSGTKSKFLFNLLNKELETSFKRTNREIRLSNIDNNQAFIGGAGVAYIKSIEMLANLDIDLIDLS</sequence>
<protein>
    <submittedName>
        <fullName evidence="4">ROK family protein</fullName>
    </submittedName>
</protein>
<keyword evidence="3" id="KW-0119">Carbohydrate metabolism</keyword>
<dbReference type="InterPro" id="IPR036390">
    <property type="entry name" value="WH_DNA-bd_sf"/>
</dbReference>
<reference evidence="4 5" key="1">
    <citation type="journal article" date="2015" name="Genome Announc.">
        <title>Expanding the biotechnology potential of lactobacilli through comparative genomics of 213 strains and associated genera.</title>
        <authorList>
            <person name="Sun Z."/>
            <person name="Harris H.M."/>
            <person name="McCann A."/>
            <person name="Guo C."/>
            <person name="Argimon S."/>
            <person name="Zhang W."/>
            <person name="Yang X."/>
            <person name="Jeffery I.B."/>
            <person name="Cooney J.C."/>
            <person name="Kagawa T.F."/>
            <person name="Liu W."/>
            <person name="Song Y."/>
            <person name="Salvetti E."/>
            <person name="Wrobel A."/>
            <person name="Rasinkangas P."/>
            <person name="Parkhill J."/>
            <person name="Rea M.C."/>
            <person name="O'Sullivan O."/>
            <person name="Ritari J."/>
            <person name="Douillard F.P."/>
            <person name="Paul Ross R."/>
            <person name="Yang R."/>
            <person name="Briner A.E."/>
            <person name="Felis G.E."/>
            <person name="de Vos W.M."/>
            <person name="Barrangou R."/>
            <person name="Klaenhammer T.R."/>
            <person name="Caufield P.W."/>
            <person name="Cui Y."/>
            <person name="Zhang H."/>
            <person name="O'Toole P.W."/>
        </authorList>
    </citation>
    <scope>NUCLEOTIDE SEQUENCE [LARGE SCALE GENOMIC DNA]</scope>
    <source>
        <strain evidence="4 5">DSM 20001</strain>
    </source>
</reference>
<comment type="function">
    <text evidence="1">Transcriptional repressor of xylose-utilizing enzymes.</text>
</comment>
<dbReference type="InterPro" id="IPR036388">
    <property type="entry name" value="WH-like_DNA-bd_sf"/>
</dbReference>